<dbReference type="InterPro" id="IPR000182">
    <property type="entry name" value="GNAT_dom"/>
</dbReference>
<keyword evidence="3" id="KW-1185">Reference proteome</keyword>
<evidence type="ECO:0000259" key="1">
    <source>
        <dbReference type="PROSITE" id="PS51186"/>
    </source>
</evidence>
<evidence type="ECO:0000313" key="3">
    <source>
        <dbReference type="Proteomes" id="UP000265816"/>
    </source>
</evidence>
<proteinExistence type="predicted"/>
<sequence length="266" mass="31369">MFVELKYDEFSIVETLFNKNRYQIPALAVLNRNFPGKVFVDNKEKPEIALVWAISRWSYISFKKLLPKHKSFMESVFNSKILPILLSTGEKHFEIYTDHNIEWDRMLNESFSEYKLDKHYENTFVLNQEKFKTLSSNIEIQKDIEICENAYPIIPKDYRRFVESNQYEKKTFGIAIKKNGEIVSQCVNNGFVYKNNYFIDLDTFTNEERNKGYGTLVSYSLISNLLRKGLLPLWETTNNNLPSQRVAAKLGFEKTEEYPVYSITSY</sequence>
<dbReference type="Gene3D" id="3.40.630.30">
    <property type="match status" value="1"/>
</dbReference>
<reference evidence="2 3" key="1">
    <citation type="submission" date="2018-08" db="EMBL/GenBank/DDBJ databases">
        <title>Bacillus jemisoniae sp. nov., Bacillus chryseoplanitiae sp. nov., Bacillus resnikiae sp. nov., and Bacillus frankliniae sp. nov., isolated from Viking spacecraft and associated surfaces.</title>
        <authorList>
            <person name="Seuylemezian A."/>
            <person name="Vaishampayan P."/>
        </authorList>
    </citation>
    <scope>NUCLEOTIDE SEQUENCE [LARGE SCALE GENOMIC DNA]</scope>
    <source>
        <strain evidence="2 3">JJ-247</strain>
    </source>
</reference>
<dbReference type="PANTHER" id="PTHR31143:SF2">
    <property type="entry name" value="FR47-LIKE DOMAIN-CONTAINING PROTEIN-RELATED"/>
    <property type="match status" value="1"/>
</dbReference>
<dbReference type="OrthoDB" id="7054616at2"/>
<name>A0A398AXE3_9BACI</name>
<protein>
    <submittedName>
        <fullName evidence="2">GNAT family N-acetyltransferase</fullName>
    </submittedName>
</protein>
<evidence type="ECO:0000313" key="2">
    <source>
        <dbReference type="EMBL" id="RID82317.1"/>
    </source>
</evidence>
<dbReference type="AlphaFoldDB" id="A0A398AXE3"/>
<dbReference type="PANTHER" id="PTHR31143">
    <property type="match status" value="1"/>
</dbReference>
<dbReference type="InterPro" id="IPR016181">
    <property type="entry name" value="Acyl_CoA_acyltransferase"/>
</dbReference>
<dbReference type="EMBL" id="QWVT01000039">
    <property type="protein sequence ID" value="RID82317.1"/>
    <property type="molecule type" value="Genomic_DNA"/>
</dbReference>
<dbReference type="GO" id="GO:0016747">
    <property type="term" value="F:acyltransferase activity, transferring groups other than amino-acyl groups"/>
    <property type="evidence" value="ECO:0007669"/>
    <property type="project" value="InterPro"/>
</dbReference>
<keyword evidence="2" id="KW-0808">Transferase</keyword>
<dbReference type="Pfam" id="PF12746">
    <property type="entry name" value="GNAT_acetyltran"/>
    <property type="match status" value="1"/>
</dbReference>
<dbReference type="Proteomes" id="UP000265816">
    <property type="component" value="Unassembled WGS sequence"/>
</dbReference>
<dbReference type="InterPro" id="IPR027365">
    <property type="entry name" value="GNAT_acetyltra_YdfB-like"/>
</dbReference>
<gene>
    <name evidence="2" type="ORF">D1970_19285</name>
</gene>
<dbReference type="PROSITE" id="PS51186">
    <property type="entry name" value="GNAT"/>
    <property type="match status" value="1"/>
</dbReference>
<organism evidence="2 3">
    <name type="scientific">Mesobacillus zeae</name>
    <dbReference type="NCBI Taxonomy" id="1917180"/>
    <lineage>
        <taxon>Bacteria</taxon>
        <taxon>Bacillati</taxon>
        <taxon>Bacillota</taxon>
        <taxon>Bacilli</taxon>
        <taxon>Bacillales</taxon>
        <taxon>Bacillaceae</taxon>
        <taxon>Mesobacillus</taxon>
    </lineage>
</organism>
<comment type="caution">
    <text evidence="2">The sequence shown here is derived from an EMBL/GenBank/DDBJ whole genome shotgun (WGS) entry which is preliminary data.</text>
</comment>
<feature type="domain" description="N-acetyltransferase" evidence="1">
    <location>
        <begin position="129"/>
        <end position="266"/>
    </location>
</feature>
<dbReference type="SUPFAM" id="SSF55729">
    <property type="entry name" value="Acyl-CoA N-acyltransferases (Nat)"/>
    <property type="match status" value="1"/>
</dbReference>
<dbReference type="RefSeq" id="WP_119114490.1">
    <property type="nucleotide sequence ID" value="NZ_CBCSEO010000023.1"/>
</dbReference>
<accession>A0A398AXE3</accession>